<evidence type="ECO:0000256" key="5">
    <source>
        <dbReference type="ARBA" id="ARBA00022741"/>
    </source>
</evidence>
<dbReference type="Gene3D" id="3.30.450.40">
    <property type="match status" value="1"/>
</dbReference>
<keyword evidence="5" id="KW-0547">Nucleotide-binding</keyword>
<name>A0AAN1JLE7_9BURK</name>
<dbReference type="PANTHER" id="PTHR43065">
    <property type="entry name" value="SENSOR HISTIDINE KINASE"/>
    <property type="match status" value="1"/>
</dbReference>
<dbReference type="InterPro" id="IPR003018">
    <property type="entry name" value="GAF"/>
</dbReference>
<keyword evidence="8" id="KW-0902">Two-component regulatory system</keyword>
<dbReference type="Gene3D" id="1.10.287.130">
    <property type="match status" value="1"/>
</dbReference>
<dbReference type="CDD" id="cd00082">
    <property type="entry name" value="HisKA"/>
    <property type="match status" value="1"/>
</dbReference>
<dbReference type="GO" id="GO:0000155">
    <property type="term" value="F:phosphorelay sensor kinase activity"/>
    <property type="evidence" value="ECO:0007669"/>
    <property type="project" value="InterPro"/>
</dbReference>
<dbReference type="EMBL" id="CP026108">
    <property type="protein sequence ID" value="AUT76021.1"/>
    <property type="molecule type" value="Genomic_DNA"/>
</dbReference>
<dbReference type="InterPro" id="IPR036097">
    <property type="entry name" value="HisK_dim/P_sf"/>
</dbReference>
<dbReference type="SMART" id="SM00387">
    <property type="entry name" value="HATPase_c"/>
    <property type="match status" value="1"/>
</dbReference>
<dbReference type="SMART" id="SM00065">
    <property type="entry name" value="GAF"/>
    <property type="match status" value="1"/>
</dbReference>
<dbReference type="AlphaFoldDB" id="A0AAN1JLE7"/>
<dbReference type="SMART" id="SM00388">
    <property type="entry name" value="HisKA"/>
    <property type="match status" value="1"/>
</dbReference>
<dbReference type="InterPro" id="IPR005467">
    <property type="entry name" value="His_kinase_dom"/>
</dbReference>
<dbReference type="Pfam" id="PF02518">
    <property type="entry name" value="HATPase_c"/>
    <property type="match status" value="1"/>
</dbReference>
<dbReference type="KEGG" id="phs:C2L64_48250"/>
<dbReference type="SUPFAM" id="SSF55781">
    <property type="entry name" value="GAF domain-like"/>
    <property type="match status" value="1"/>
</dbReference>
<evidence type="ECO:0000256" key="1">
    <source>
        <dbReference type="ARBA" id="ARBA00000085"/>
    </source>
</evidence>
<dbReference type="Pfam" id="PF01590">
    <property type="entry name" value="GAF"/>
    <property type="match status" value="1"/>
</dbReference>
<dbReference type="PROSITE" id="PS50109">
    <property type="entry name" value="HIS_KIN"/>
    <property type="match status" value="1"/>
</dbReference>
<dbReference type="Pfam" id="PF00512">
    <property type="entry name" value="HisKA"/>
    <property type="match status" value="1"/>
</dbReference>
<dbReference type="InterPro" id="IPR029016">
    <property type="entry name" value="GAF-like_dom_sf"/>
</dbReference>
<dbReference type="SUPFAM" id="SSF55874">
    <property type="entry name" value="ATPase domain of HSP90 chaperone/DNA topoisomerase II/histidine kinase"/>
    <property type="match status" value="1"/>
</dbReference>
<dbReference type="GO" id="GO:0005524">
    <property type="term" value="F:ATP binding"/>
    <property type="evidence" value="ECO:0007669"/>
    <property type="project" value="UniProtKB-KW"/>
</dbReference>
<gene>
    <name evidence="11" type="ORF">C2L64_48250</name>
</gene>
<keyword evidence="9" id="KW-0175">Coiled coil</keyword>
<evidence type="ECO:0000256" key="7">
    <source>
        <dbReference type="ARBA" id="ARBA00022840"/>
    </source>
</evidence>
<evidence type="ECO:0000256" key="4">
    <source>
        <dbReference type="ARBA" id="ARBA00022679"/>
    </source>
</evidence>
<dbReference type="SUPFAM" id="SSF47384">
    <property type="entry name" value="Homodimeric domain of signal transducing histidine kinase"/>
    <property type="match status" value="1"/>
</dbReference>
<comment type="catalytic activity">
    <reaction evidence="1">
        <text>ATP + protein L-histidine = ADP + protein N-phospho-L-histidine.</text>
        <dbReference type="EC" id="2.7.13.3"/>
    </reaction>
</comment>
<dbReference type="PRINTS" id="PR00344">
    <property type="entry name" value="BCTRLSENSOR"/>
</dbReference>
<evidence type="ECO:0000256" key="9">
    <source>
        <dbReference type="SAM" id="Coils"/>
    </source>
</evidence>
<keyword evidence="6" id="KW-0418">Kinase</keyword>
<dbReference type="InterPro" id="IPR036890">
    <property type="entry name" value="HATPase_C_sf"/>
</dbReference>
<dbReference type="Proteomes" id="UP000236649">
    <property type="component" value="Chromosome 4"/>
</dbReference>
<dbReference type="Gene3D" id="3.30.565.10">
    <property type="entry name" value="Histidine kinase-like ATPase, C-terminal domain"/>
    <property type="match status" value="1"/>
</dbReference>
<dbReference type="InterPro" id="IPR003594">
    <property type="entry name" value="HATPase_dom"/>
</dbReference>
<evidence type="ECO:0000256" key="8">
    <source>
        <dbReference type="ARBA" id="ARBA00023012"/>
    </source>
</evidence>
<keyword evidence="7" id="KW-0067">ATP-binding</keyword>
<evidence type="ECO:0000313" key="11">
    <source>
        <dbReference type="EMBL" id="AUT76021.1"/>
    </source>
</evidence>
<evidence type="ECO:0000256" key="2">
    <source>
        <dbReference type="ARBA" id="ARBA00012438"/>
    </source>
</evidence>
<keyword evidence="4" id="KW-0808">Transferase</keyword>
<accession>A0AAN1JLE7</accession>
<dbReference type="InterPro" id="IPR003661">
    <property type="entry name" value="HisK_dim/P_dom"/>
</dbReference>
<evidence type="ECO:0000256" key="3">
    <source>
        <dbReference type="ARBA" id="ARBA00022553"/>
    </source>
</evidence>
<protein>
    <recommendedName>
        <fullName evidence="2">histidine kinase</fullName>
        <ecNumber evidence="2">2.7.13.3</ecNumber>
    </recommendedName>
</protein>
<sequence>MSYIQTFEVRGLEPDWSENLIDGTAFASAGASAFWVHRLQNCVLFRDWEGALEAEHKAKGLLGLAPAPVEAADVSYYGALCRAAAFSRATEERVRETHLRVLEEHNYYLELRAQSCPDYFGDRAALAAAELARVQGRIGDAQSLYEKAIELSRKQEFVHNEAVALEAAASFYLAQKLSVVAETLLRDARYAYLHWGAERKALEIESRLTRAIHLERKIPANDTFRQHLDSRAIIRASHALSSEIVLSRLLEVLIGNVLTHAGAERCAVALQWKGEFRIEAEARTSLDGIVHVIESRQLQDVELPLGIFMRVAKTRRRVLLVDASRCGDFAEDPYVSQRGLRSVLCLPLLKQSDLVGILYVENNLVAGAFGGEKTTLLEVFGSQAAISLENARLYAATQESNALREAAERELRDSRAELARVASLTTMGQLVASVTHEVSQPLVSIAASAGAALRFMRLDEPDFSEVEEALQRIQSDSTRAHDVVRSLRALGRRSAPSFSAFDIHDAVVEVLLVTRTQLEKHAIRVEATTGPGTSFVWGDKIQIQQVVLNLVVNAIEAMQEIIDRERRLLLGSSTVEGLVRLVIEDTGVGIEEGSSDYIFTPFVTTKSHGMGMGLPICRSIVEAHAGRLTVEPSTPHGTRFEVSLPEAGGRVSAQLGFGT</sequence>
<dbReference type="PANTHER" id="PTHR43065:SF10">
    <property type="entry name" value="PEROXIDE STRESS-ACTIVATED HISTIDINE KINASE MAK3"/>
    <property type="match status" value="1"/>
</dbReference>
<reference evidence="11 12" key="1">
    <citation type="submission" date="2018-01" db="EMBL/GenBank/DDBJ databases">
        <title>Species boundaries and ecological features among Paraburkholderia terrae DSMZ17804T, P. hospita DSMZ17164T and P. caribensis DSMZ13236T.</title>
        <authorList>
            <person name="Pratama A.A."/>
        </authorList>
    </citation>
    <scope>NUCLEOTIDE SEQUENCE [LARGE SCALE GENOMIC DNA]</scope>
    <source>
        <strain evidence="11 12">DSM 17164</strain>
    </source>
</reference>
<feature type="coiled-coil region" evidence="9">
    <location>
        <begin position="397"/>
        <end position="424"/>
    </location>
</feature>
<evidence type="ECO:0000313" key="12">
    <source>
        <dbReference type="Proteomes" id="UP000236649"/>
    </source>
</evidence>
<dbReference type="EC" id="2.7.13.3" evidence="2"/>
<feature type="domain" description="Histidine kinase" evidence="10">
    <location>
        <begin position="433"/>
        <end position="648"/>
    </location>
</feature>
<evidence type="ECO:0000256" key="6">
    <source>
        <dbReference type="ARBA" id="ARBA00022777"/>
    </source>
</evidence>
<proteinExistence type="predicted"/>
<evidence type="ECO:0000259" key="10">
    <source>
        <dbReference type="PROSITE" id="PS50109"/>
    </source>
</evidence>
<keyword evidence="3" id="KW-0597">Phosphoprotein</keyword>
<organism evidence="11 12">
    <name type="scientific">Paraburkholderia hospita</name>
    <dbReference type="NCBI Taxonomy" id="169430"/>
    <lineage>
        <taxon>Bacteria</taxon>
        <taxon>Pseudomonadati</taxon>
        <taxon>Pseudomonadota</taxon>
        <taxon>Betaproteobacteria</taxon>
        <taxon>Burkholderiales</taxon>
        <taxon>Burkholderiaceae</taxon>
        <taxon>Paraburkholderia</taxon>
    </lineage>
</organism>
<dbReference type="InterPro" id="IPR004358">
    <property type="entry name" value="Sig_transdc_His_kin-like_C"/>
</dbReference>